<dbReference type="GO" id="GO:0047661">
    <property type="term" value="F:amino-acid racemase activity"/>
    <property type="evidence" value="ECO:0007669"/>
    <property type="project" value="InterPro"/>
</dbReference>
<dbReference type="Gene3D" id="3.40.50.1860">
    <property type="match status" value="2"/>
</dbReference>
<dbReference type="NCBIfam" id="TIGR00035">
    <property type="entry name" value="asp_race"/>
    <property type="match status" value="1"/>
</dbReference>
<sequence>MKTIGMLGGMSWESTESYYREINEGIKQHLGGLHSAKICLYSVNFNEIEKLQHAGDWDAAAAVLTDAARKIEAGGADFLIICTNTMHRVAPEIEQAISIPLLHIADATAYKLKEDNINCIGLLGTRFTMEQGFYKSRITEKFGIEVLVPELDERILLHTVIYDELCLGKIKDTSRAYYLEIIEKLSARGAEAIILGCTEIALLVKQTHTSVPLYDTTTIHASQAVSYALSEKPAGSI</sequence>
<keyword evidence="2" id="KW-0413">Isomerase</keyword>
<dbReference type="Pfam" id="PF01177">
    <property type="entry name" value="Asp_Glu_race"/>
    <property type="match status" value="1"/>
</dbReference>
<evidence type="ECO:0008006" key="4">
    <source>
        <dbReference type="Google" id="ProtNLM"/>
    </source>
</evidence>
<evidence type="ECO:0000313" key="3">
    <source>
        <dbReference type="EMBL" id="SVB16668.1"/>
    </source>
</evidence>
<gene>
    <name evidence="3" type="ORF">METZ01_LOCUS169522</name>
</gene>
<reference evidence="3" key="1">
    <citation type="submission" date="2018-05" db="EMBL/GenBank/DDBJ databases">
        <authorList>
            <person name="Lanie J.A."/>
            <person name="Ng W.-L."/>
            <person name="Kazmierczak K.M."/>
            <person name="Andrzejewski T.M."/>
            <person name="Davidsen T.M."/>
            <person name="Wayne K.J."/>
            <person name="Tettelin H."/>
            <person name="Glass J.I."/>
            <person name="Rusch D."/>
            <person name="Podicherti R."/>
            <person name="Tsui H.-C.T."/>
            <person name="Winkler M.E."/>
        </authorList>
    </citation>
    <scope>NUCLEOTIDE SEQUENCE</scope>
</reference>
<dbReference type="InterPro" id="IPR015942">
    <property type="entry name" value="Asp/Glu/hydantoin_racemase"/>
</dbReference>
<evidence type="ECO:0000256" key="1">
    <source>
        <dbReference type="ARBA" id="ARBA00007847"/>
    </source>
</evidence>
<accession>A0A382BS50</accession>
<protein>
    <recommendedName>
        <fullName evidence="4">Aspartate racemase</fullName>
    </recommendedName>
</protein>
<proteinExistence type="inferred from homology"/>
<dbReference type="AlphaFoldDB" id="A0A382BS50"/>
<dbReference type="InterPro" id="IPR004380">
    <property type="entry name" value="Asp_race"/>
</dbReference>
<dbReference type="PANTHER" id="PTHR21198:SF7">
    <property type="entry name" value="ASPARTATE-GLUTAMATE RACEMASE FAMILY"/>
    <property type="match status" value="1"/>
</dbReference>
<comment type="similarity">
    <text evidence="1">Belongs to the aspartate/glutamate racemases family.</text>
</comment>
<dbReference type="EMBL" id="UINC01031124">
    <property type="protein sequence ID" value="SVB16668.1"/>
    <property type="molecule type" value="Genomic_DNA"/>
</dbReference>
<dbReference type="InterPro" id="IPR001920">
    <property type="entry name" value="Asp/Glu_race"/>
</dbReference>
<organism evidence="3">
    <name type="scientific">marine metagenome</name>
    <dbReference type="NCBI Taxonomy" id="408172"/>
    <lineage>
        <taxon>unclassified sequences</taxon>
        <taxon>metagenomes</taxon>
        <taxon>ecological metagenomes</taxon>
    </lineage>
</organism>
<dbReference type="SUPFAM" id="SSF53681">
    <property type="entry name" value="Aspartate/glutamate racemase"/>
    <property type="match status" value="2"/>
</dbReference>
<evidence type="ECO:0000256" key="2">
    <source>
        <dbReference type="ARBA" id="ARBA00023235"/>
    </source>
</evidence>
<dbReference type="PANTHER" id="PTHR21198">
    <property type="entry name" value="GLUTAMATE RACEMASE"/>
    <property type="match status" value="1"/>
</dbReference>
<name>A0A382BS50_9ZZZZ</name>